<sequence>MEGKEEATDRADVEMTDAAQDAKPDNFKKPQLCLVGPRKSKGAKIRVVDVPSEVKAKEENLAVPGTPEEMVAPIEPPEVAPEPEETLPKPMPEPERKPSKPRQGVPAQKLKETPIPYLEPKWGGVPPESYSLDVIKSGTVLDPIDLSAKSYIVFGRQTNCDVQMAHPTVSRHHAVLQYSKGSEEKQEGFYLYDLGSTHGTFLNKNRVRPEMFIRIRVGHQIKLGGSTRLYLLQGPPEDMEAESELTVTELKAKRQSELQARELAEAAQKQKEEEEKKKREEEGIDWGMGESLAISDDADEETDLSENPYAITTNEELYIDDPKKTLRGWFEREGHELEYDVEEKGPGQFLCRVDVPVEGARGGNMVAEVLIKGKKKEAVAQCALEACRLLDRLGLLRQATHESRKRKAKNWEEEDFYDSDEDNFLDRTGAVEKKRQQRMRQAGKADQQVETYQSLSEKHSDILKKLGSTEAQLRKAQADLAASKAKHGGDEEADSLESFMNTLSSVGCVDKKLISKLKNELLSLNKEEAQLRKLVNIARPTSLPELLAPVSASHSSSSMDTNALKNKLMLAARKKAVEKQKVPASSTGSSSCDLSTNVEGEEEEEEEEEDDNDNKEEGREEKNITKLAKTVKESKEKLDFKERPQAALIGPAKPSFIEPSSTSENAVKLVDARKSEKDEESEGNGEQEEEDDNDDDDNDNERSSKAAERRRKRNRRRQQFKNEKALEKTKAQYDASDPNYSVWLPPEDQSGDGTTKLNAKLGY</sequence>
<evidence type="ECO:0000259" key="2">
    <source>
        <dbReference type="PROSITE" id="PS50006"/>
    </source>
</evidence>
<feature type="region of interest" description="Disordered" evidence="1">
    <location>
        <begin position="432"/>
        <end position="451"/>
    </location>
</feature>
<dbReference type="SUPFAM" id="SSF49879">
    <property type="entry name" value="SMAD/FHA domain"/>
    <property type="match status" value="1"/>
</dbReference>
<accession>A0AAV7XAJ8</accession>
<feature type="compositionally biased region" description="Acidic residues" evidence="1">
    <location>
        <begin position="678"/>
        <end position="699"/>
    </location>
</feature>
<evidence type="ECO:0000256" key="1">
    <source>
        <dbReference type="SAM" id="MobiDB-lite"/>
    </source>
</evidence>
<dbReference type="CDD" id="cd22677">
    <property type="entry name" value="FHA_Kanadaptin"/>
    <property type="match status" value="1"/>
</dbReference>
<dbReference type="SMART" id="SM00240">
    <property type="entry name" value="FHA"/>
    <property type="match status" value="1"/>
</dbReference>
<feature type="compositionally biased region" description="Basic and acidic residues" evidence="1">
    <location>
        <begin position="615"/>
        <end position="644"/>
    </location>
</feature>
<dbReference type="EMBL" id="JAPTSV010000014">
    <property type="protein sequence ID" value="KAJ1520844.1"/>
    <property type="molecule type" value="Genomic_DNA"/>
</dbReference>
<gene>
    <name evidence="3" type="ORF">ONE63_003933</name>
</gene>
<feature type="region of interest" description="Disordered" evidence="1">
    <location>
        <begin position="578"/>
        <end position="763"/>
    </location>
</feature>
<organism evidence="3 4">
    <name type="scientific">Megalurothrips usitatus</name>
    <name type="common">bean blossom thrips</name>
    <dbReference type="NCBI Taxonomy" id="439358"/>
    <lineage>
        <taxon>Eukaryota</taxon>
        <taxon>Metazoa</taxon>
        <taxon>Ecdysozoa</taxon>
        <taxon>Arthropoda</taxon>
        <taxon>Hexapoda</taxon>
        <taxon>Insecta</taxon>
        <taxon>Pterygota</taxon>
        <taxon>Neoptera</taxon>
        <taxon>Paraneoptera</taxon>
        <taxon>Thysanoptera</taxon>
        <taxon>Terebrantia</taxon>
        <taxon>Thripoidea</taxon>
        <taxon>Thripidae</taxon>
        <taxon>Megalurothrips</taxon>
    </lineage>
</organism>
<evidence type="ECO:0000313" key="3">
    <source>
        <dbReference type="EMBL" id="KAJ1520844.1"/>
    </source>
</evidence>
<dbReference type="Pfam" id="PF00498">
    <property type="entry name" value="FHA"/>
    <property type="match status" value="1"/>
</dbReference>
<feature type="compositionally biased region" description="Acidic residues" evidence="1">
    <location>
        <begin position="599"/>
        <end position="614"/>
    </location>
</feature>
<dbReference type="Gene3D" id="2.60.200.20">
    <property type="match status" value="1"/>
</dbReference>
<dbReference type="InterPro" id="IPR008984">
    <property type="entry name" value="SMAD_FHA_dom_sf"/>
</dbReference>
<dbReference type="PANTHER" id="PTHR23308">
    <property type="entry name" value="NUCLEAR INHIBITOR OF PROTEIN PHOSPHATASE-1"/>
    <property type="match status" value="1"/>
</dbReference>
<feature type="region of interest" description="Disordered" evidence="1">
    <location>
        <begin position="58"/>
        <end position="110"/>
    </location>
</feature>
<dbReference type="Proteomes" id="UP001075354">
    <property type="component" value="Chromosome 14"/>
</dbReference>
<feature type="compositionally biased region" description="Low complexity" evidence="1">
    <location>
        <begin position="585"/>
        <end position="595"/>
    </location>
</feature>
<name>A0AAV7XAJ8_9NEOP</name>
<feature type="compositionally biased region" description="Basic and acidic residues" evidence="1">
    <location>
        <begin position="720"/>
        <end position="731"/>
    </location>
</feature>
<feature type="region of interest" description="Disordered" evidence="1">
    <location>
        <begin position="259"/>
        <end position="290"/>
    </location>
</feature>
<evidence type="ECO:0000313" key="4">
    <source>
        <dbReference type="Proteomes" id="UP001075354"/>
    </source>
</evidence>
<reference evidence="3" key="1">
    <citation type="submission" date="2022-12" db="EMBL/GenBank/DDBJ databases">
        <title>Chromosome-level genome assembly of the bean flower thrips Megalurothrips usitatus.</title>
        <authorList>
            <person name="Ma L."/>
            <person name="Liu Q."/>
            <person name="Li H."/>
            <person name="Cai W."/>
        </authorList>
    </citation>
    <scope>NUCLEOTIDE SEQUENCE</scope>
    <source>
        <strain evidence="3">Cailab_2022a</strain>
    </source>
</reference>
<feature type="compositionally biased region" description="Basic residues" evidence="1">
    <location>
        <begin position="708"/>
        <end position="719"/>
    </location>
</feature>
<dbReference type="InterPro" id="IPR050923">
    <property type="entry name" value="Cell_Proc_Reg/RNA_Proc"/>
</dbReference>
<comment type="caution">
    <text evidence="3">The sequence shown here is derived from an EMBL/GenBank/DDBJ whole genome shotgun (WGS) entry which is preliminary data.</text>
</comment>
<feature type="compositionally biased region" description="Basic and acidic residues" evidence="1">
    <location>
        <begin position="1"/>
        <end position="13"/>
    </location>
</feature>
<feature type="region of interest" description="Disordered" evidence="1">
    <location>
        <begin position="1"/>
        <end position="42"/>
    </location>
</feature>
<dbReference type="Gene3D" id="3.30.160.20">
    <property type="match status" value="1"/>
</dbReference>
<protein>
    <recommendedName>
        <fullName evidence="2">FHA domain-containing protein</fullName>
    </recommendedName>
</protein>
<feature type="compositionally biased region" description="Basic and acidic residues" evidence="1">
    <location>
        <begin position="259"/>
        <end position="281"/>
    </location>
</feature>
<keyword evidence="4" id="KW-1185">Reference proteome</keyword>
<dbReference type="PROSITE" id="PS50006">
    <property type="entry name" value="FHA_DOMAIN"/>
    <property type="match status" value="1"/>
</dbReference>
<dbReference type="InterPro" id="IPR000253">
    <property type="entry name" value="FHA_dom"/>
</dbReference>
<proteinExistence type="predicted"/>
<dbReference type="AlphaFoldDB" id="A0AAV7XAJ8"/>
<feature type="domain" description="FHA" evidence="2">
    <location>
        <begin position="152"/>
        <end position="207"/>
    </location>
</feature>
<dbReference type="CDD" id="cd19856">
    <property type="entry name" value="DSRM_Kanadaptin"/>
    <property type="match status" value="1"/>
</dbReference>